<feature type="transmembrane region" description="Helical" evidence="7">
    <location>
        <begin position="53"/>
        <end position="75"/>
    </location>
</feature>
<proteinExistence type="predicted"/>
<keyword evidence="5" id="KW-0443">Lipid metabolism</keyword>
<dbReference type="GO" id="GO:0012505">
    <property type="term" value="C:endomembrane system"/>
    <property type="evidence" value="ECO:0007669"/>
    <property type="project" value="UniProtKB-SubCell"/>
</dbReference>
<evidence type="ECO:0000313" key="9">
    <source>
        <dbReference type="EMBL" id="HHL42504.1"/>
    </source>
</evidence>
<evidence type="ECO:0000256" key="6">
    <source>
        <dbReference type="ARBA" id="ARBA00023136"/>
    </source>
</evidence>
<reference evidence="9" key="1">
    <citation type="journal article" date="2020" name="mSystems">
        <title>Genome- and Community-Level Interaction Insights into Carbon Utilization and Element Cycling Functions of Hydrothermarchaeota in Hydrothermal Sediment.</title>
        <authorList>
            <person name="Zhou Z."/>
            <person name="Liu Y."/>
            <person name="Xu W."/>
            <person name="Pan J."/>
            <person name="Luo Z.H."/>
            <person name="Li M."/>
        </authorList>
    </citation>
    <scope>NUCLEOTIDE SEQUENCE [LARGE SCALE GENOMIC DNA]</scope>
    <source>
        <strain evidence="9">HyVt-485</strain>
    </source>
</reference>
<keyword evidence="6 7" id="KW-0472">Membrane</keyword>
<accession>A0A7C5R010</accession>
<feature type="transmembrane region" description="Helical" evidence="7">
    <location>
        <begin position="148"/>
        <end position="168"/>
    </location>
</feature>
<dbReference type="Proteomes" id="UP000885830">
    <property type="component" value="Unassembled WGS sequence"/>
</dbReference>
<evidence type="ECO:0000256" key="1">
    <source>
        <dbReference type="ARBA" id="ARBA00004127"/>
    </source>
</evidence>
<comment type="subcellular location">
    <subcellularLocation>
        <location evidence="1">Endomembrane system</location>
        <topology evidence="1">Multi-pass membrane protein</topology>
    </subcellularLocation>
</comment>
<dbReference type="EMBL" id="DRMJ01000131">
    <property type="protein sequence ID" value="HHL42504.1"/>
    <property type="molecule type" value="Genomic_DNA"/>
</dbReference>
<dbReference type="GO" id="GO:0006643">
    <property type="term" value="P:membrane lipid metabolic process"/>
    <property type="evidence" value="ECO:0007669"/>
    <property type="project" value="TreeGrafter"/>
</dbReference>
<dbReference type="Pfam" id="PF04116">
    <property type="entry name" value="FA_hydroxylase"/>
    <property type="match status" value="1"/>
</dbReference>
<keyword evidence="2 7" id="KW-0812">Transmembrane</keyword>
<evidence type="ECO:0000256" key="7">
    <source>
        <dbReference type="SAM" id="Phobius"/>
    </source>
</evidence>
<keyword evidence="3 7" id="KW-1133">Transmembrane helix</keyword>
<protein>
    <submittedName>
        <fullName evidence="9">Sterol desaturase family protein</fullName>
    </submittedName>
</protein>
<comment type="caution">
    <text evidence="9">The sequence shown here is derived from an EMBL/GenBank/DDBJ whole genome shotgun (WGS) entry which is preliminary data.</text>
</comment>
<dbReference type="InterPro" id="IPR051689">
    <property type="entry name" value="Sterol_desaturase/TMEM195"/>
</dbReference>
<evidence type="ECO:0000259" key="8">
    <source>
        <dbReference type="Pfam" id="PF04116"/>
    </source>
</evidence>
<dbReference type="GO" id="GO:0050479">
    <property type="term" value="F:glyceryl-ether monooxygenase activity"/>
    <property type="evidence" value="ECO:0007669"/>
    <property type="project" value="TreeGrafter"/>
</dbReference>
<organism evidence="9">
    <name type="scientific">Hellea balneolensis</name>
    <dbReference type="NCBI Taxonomy" id="287478"/>
    <lineage>
        <taxon>Bacteria</taxon>
        <taxon>Pseudomonadati</taxon>
        <taxon>Pseudomonadota</taxon>
        <taxon>Alphaproteobacteria</taxon>
        <taxon>Maricaulales</taxon>
        <taxon>Robiginitomaculaceae</taxon>
        <taxon>Hellea</taxon>
    </lineage>
</organism>
<dbReference type="GO" id="GO:0016020">
    <property type="term" value="C:membrane"/>
    <property type="evidence" value="ECO:0007669"/>
    <property type="project" value="GOC"/>
</dbReference>
<evidence type="ECO:0000256" key="2">
    <source>
        <dbReference type="ARBA" id="ARBA00022692"/>
    </source>
</evidence>
<evidence type="ECO:0000256" key="5">
    <source>
        <dbReference type="ARBA" id="ARBA00023098"/>
    </source>
</evidence>
<gene>
    <name evidence="9" type="ORF">ENJ42_02705</name>
</gene>
<dbReference type="InterPro" id="IPR006694">
    <property type="entry name" value="Fatty_acid_hydroxylase"/>
</dbReference>
<feature type="transmembrane region" description="Helical" evidence="7">
    <location>
        <begin position="14"/>
        <end position="33"/>
    </location>
</feature>
<keyword evidence="4" id="KW-0560">Oxidoreductase</keyword>
<feature type="transmembrane region" description="Helical" evidence="7">
    <location>
        <begin position="81"/>
        <end position="107"/>
    </location>
</feature>
<evidence type="ECO:0000256" key="3">
    <source>
        <dbReference type="ARBA" id="ARBA00022989"/>
    </source>
</evidence>
<dbReference type="PANTHER" id="PTHR21624">
    <property type="entry name" value="STEROL DESATURASE-RELATED PROTEIN"/>
    <property type="match status" value="1"/>
</dbReference>
<dbReference type="GO" id="GO:0005506">
    <property type="term" value="F:iron ion binding"/>
    <property type="evidence" value="ECO:0007669"/>
    <property type="project" value="InterPro"/>
</dbReference>
<evidence type="ECO:0000256" key="4">
    <source>
        <dbReference type="ARBA" id="ARBA00023002"/>
    </source>
</evidence>
<dbReference type="AlphaFoldDB" id="A0A7C5R010"/>
<dbReference type="GO" id="GO:0008610">
    <property type="term" value="P:lipid biosynthetic process"/>
    <property type="evidence" value="ECO:0007669"/>
    <property type="project" value="InterPro"/>
</dbReference>
<name>A0A7C5R010_9PROT</name>
<feature type="domain" description="Fatty acid hydroxylase" evidence="8">
    <location>
        <begin position="95"/>
        <end position="231"/>
    </location>
</feature>
<sequence length="280" mass="32071">MSIIDFVQSHETEIRLSVFVGVLAAMIGLETVFERKKRVEPRLLRWATNLGIVVIYTIVLRLIFPVAAMGTAVYAQAHGYGLLNLVALPIWGHILLSAVVLDLAVYFQHIASHKVGIFWKFHQVHHADRDIDATTGIRFHPVEIVLSMLYKMLVVLALGPHVVGVFIFEVVLNGSAMFNHANIRLPLWLDKIVRTVFVTPDMHRVHHSIYREETDSNYGFNLSIWDRIFRTYIPNPKDGHEKMVIGLPMYQDHKPSNLVWCLALPFHRKTNENLKKEPLS</sequence>
<dbReference type="PANTHER" id="PTHR21624:SF1">
    <property type="entry name" value="ALKYLGLYCEROL MONOOXYGENASE"/>
    <property type="match status" value="1"/>
</dbReference>